<dbReference type="EMBL" id="AZHD01000007">
    <property type="protein sequence ID" value="OAA61679.1"/>
    <property type="molecule type" value="Genomic_DNA"/>
</dbReference>
<dbReference type="OrthoDB" id="2336871at2759"/>
<feature type="compositionally biased region" description="Low complexity" evidence="1">
    <location>
        <begin position="314"/>
        <end position="366"/>
    </location>
</feature>
<name>A0A167UL44_9HYPO</name>
<feature type="compositionally biased region" description="Low complexity" evidence="1">
    <location>
        <begin position="43"/>
        <end position="56"/>
    </location>
</feature>
<feature type="region of interest" description="Disordered" evidence="1">
    <location>
        <begin position="276"/>
        <end position="456"/>
    </location>
</feature>
<feature type="compositionally biased region" description="Low complexity" evidence="1">
    <location>
        <begin position="385"/>
        <end position="434"/>
    </location>
</feature>
<feature type="compositionally biased region" description="Basic residues" evidence="1">
    <location>
        <begin position="370"/>
        <end position="384"/>
    </location>
</feature>
<feature type="chain" id="PRO_5007893061" description="Ribosomal protein s17" evidence="2">
    <location>
        <begin position="20"/>
        <end position="506"/>
    </location>
</feature>
<keyword evidence="4" id="KW-1185">Reference proteome</keyword>
<gene>
    <name evidence="3" type="ORF">SPI_04538</name>
</gene>
<organism evidence="3 4">
    <name type="scientific">Niveomyces insectorum RCEF 264</name>
    <dbReference type="NCBI Taxonomy" id="1081102"/>
    <lineage>
        <taxon>Eukaryota</taxon>
        <taxon>Fungi</taxon>
        <taxon>Dikarya</taxon>
        <taxon>Ascomycota</taxon>
        <taxon>Pezizomycotina</taxon>
        <taxon>Sordariomycetes</taxon>
        <taxon>Hypocreomycetidae</taxon>
        <taxon>Hypocreales</taxon>
        <taxon>Cordycipitaceae</taxon>
        <taxon>Niveomyces</taxon>
    </lineage>
</organism>
<keyword evidence="2" id="KW-0732">Signal</keyword>
<dbReference type="PANTHER" id="PTHR34587">
    <property type="entry name" value="VWFA DOMAIN-CONTAINING PROTEIN"/>
    <property type="match status" value="1"/>
</dbReference>
<evidence type="ECO:0008006" key="5">
    <source>
        <dbReference type="Google" id="ProtNLM"/>
    </source>
</evidence>
<accession>A0A167UL44</accession>
<dbReference type="STRING" id="1081102.A0A167UL44"/>
<dbReference type="InterPro" id="IPR053216">
    <property type="entry name" value="Appressorial_penetr-assoc"/>
</dbReference>
<feature type="signal peptide" evidence="2">
    <location>
        <begin position="1"/>
        <end position="19"/>
    </location>
</feature>
<dbReference type="Proteomes" id="UP000076874">
    <property type="component" value="Unassembled WGS sequence"/>
</dbReference>
<evidence type="ECO:0000313" key="3">
    <source>
        <dbReference type="EMBL" id="OAA61679.1"/>
    </source>
</evidence>
<dbReference type="PANTHER" id="PTHR34587:SF2">
    <property type="entry name" value="G-PROTEIN COUPLED RECEPTORS FAMILY 1 PROFILE DOMAIN-CONTAINING PROTEIN"/>
    <property type="match status" value="1"/>
</dbReference>
<protein>
    <recommendedName>
        <fullName evidence="5">Ribosomal protein s17</fullName>
    </recommendedName>
</protein>
<proteinExistence type="predicted"/>
<reference evidence="3 4" key="1">
    <citation type="journal article" date="2016" name="Genome Biol. Evol.">
        <title>Divergent and convergent evolution of fungal pathogenicity.</title>
        <authorList>
            <person name="Shang Y."/>
            <person name="Xiao G."/>
            <person name="Zheng P."/>
            <person name="Cen K."/>
            <person name="Zhan S."/>
            <person name="Wang C."/>
        </authorList>
    </citation>
    <scope>NUCLEOTIDE SEQUENCE [LARGE SCALE GENOMIC DNA]</scope>
    <source>
        <strain evidence="3 4">RCEF 264</strain>
    </source>
</reference>
<dbReference type="AlphaFoldDB" id="A0A167UL44"/>
<comment type="caution">
    <text evidence="3">The sequence shown here is derived from an EMBL/GenBank/DDBJ whole genome shotgun (WGS) entry which is preliminary data.</text>
</comment>
<evidence type="ECO:0000256" key="2">
    <source>
        <dbReference type="SAM" id="SignalP"/>
    </source>
</evidence>
<feature type="region of interest" description="Disordered" evidence="1">
    <location>
        <begin position="27"/>
        <end position="61"/>
    </location>
</feature>
<feature type="compositionally biased region" description="Gly residues" evidence="1">
    <location>
        <begin position="297"/>
        <end position="309"/>
    </location>
</feature>
<feature type="compositionally biased region" description="Gly residues" evidence="1">
    <location>
        <begin position="32"/>
        <end position="42"/>
    </location>
</feature>
<sequence length="506" mass="49798">MMLKSVLVSLGGLAALSQATVIKRTPANGNNGFNGGNNGGNNNGNNNNNNNNNNGGSPTCLNANAIQTGSTFTGQDSDVPADGQANSATDPANFINFCSGQTVTNGLQITSGSCNGIVMGKIPAKTNMVSTVILNPKLNDELPANTDFNITLTVAHLNLGSFTNATSTYYAAPQDLGGNGNVVGHTHVTVEFVGDSFQFTTPLDPTQFVFFKGINDAGNGAGTVTTAVTGGLPEGKYRVCSMSSASNHQPVLMPVAQRGAQDDCRYFSVTNGGGGGNGGNNNAGNGNAGSGNANNGNGNGNNGNNGNGDGGDDGVTNNASSGDSSNDNSGSSSSSGDNNSGTSTSSSASSSSTTSSDNNNNNNNQGGNRGKGRKNKGGKGKKKSCSGSSPSATSPSNAAAAGSTSDSASAANASATAAASSSSSGSSSSSSSSAIGGIEAPPVVDSGNADRPFEVNGDTFVNKSAAVQRACAVQHNACADAVNAGKVQGEAVQACETQESACNAQA</sequence>
<evidence type="ECO:0000313" key="4">
    <source>
        <dbReference type="Proteomes" id="UP000076874"/>
    </source>
</evidence>
<feature type="compositionally biased region" description="Gly residues" evidence="1">
    <location>
        <begin position="276"/>
        <end position="289"/>
    </location>
</feature>
<evidence type="ECO:0000256" key="1">
    <source>
        <dbReference type="SAM" id="MobiDB-lite"/>
    </source>
</evidence>